<evidence type="ECO:0000313" key="7">
    <source>
        <dbReference type="EMBL" id="MCC2163577.1"/>
    </source>
</evidence>
<evidence type="ECO:0000259" key="5">
    <source>
        <dbReference type="Pfam" id="PF03787"/>
    </source>
</evidence>
<dbReference type="EMBL" id="JAJEPU010000002">
    <property type="protein sequence ID" value="MCC2163577.1"/>
    <property type="molecule type" value="Genomic_DNA"/>
</dbReference>
<accession>A0AAE3DIW8</accession>
<evidence type="ECO:0000313" key="8">
    <source>
        <dbReference type="Proteomes" id="UP001198962"/>
    </source>
</evidence>
<comment type="caution">
    <text evidence="7">The sequence shown here is derived from an EMBL/GenBank/DDBJ whole genome shotgun (WGS) entry which is preliminary data.</text>
</comment>
<reference evidence="7" key="1">
    <citation type="submission" date="2021-10" db="EMBL/GenBank/DDBJ databases">
        <title>Anaerobic single-cell dispensing facilitates the cultivation of human gut bacteria.</title>
        <authorList>
            <person name="Afrizal A."/>
        </authorList>
    </citation>
    <scope>NUCLEOTIDE SEQUENCE</scope>
    <source>
        <strain evidence="7">CLA-AA-H274</strain>
    </source>
</reference>
<protein>
    <recommendedName>
        <fullName evidence="2">CRISPR system Cms protein Csm4</fullName>
    </recommendedName>
</protein>
<evidence type="ECO:0000256" key="3">
    <source>
        <dbReference type="ARBA" id="ARBA00022884"/>
    </source>
</evidence>
<dbReference type="NCBIfam" id="TIGR01903">
    <property type="entry name" value="cas5_csm4"/>
    <property type="match status" value="1"/>
</dbReference>
<dbReference type="Proteomes" id="UP001198962">
    <property type="component" value="Unassembled WGS sequence"/>
</dbReference>
<dbReference type="InterPro" id="IPR005537">
    <property type="entry name" value="RAMP_III_fam"/>
</dbReference>
<organism evidence="7 8">
    <name type="scientific">Brotaphodocola catenula</name>
    <dbReference type="NCBI Taxonomy" id="2885361"/>
    <lineage>
        <taxon>Bacteria</taxon>
        <taxon>Bacillati</taxon>
        <taxon>Bacillota</taxon>
        <taxon>Clostridia</taxon>
        <taxon>Lachnospirales</taxon>
        <taxon>Lachnospiraceae</taxon>
        <taxon>Brotaphodocola</taxon>
    </lineage>
</organism>
<evidence type="ECO:0000256" key="1">
    <source>
        <dbReference type="ARBA" id="ARBA00005772"/>
    </source>
</evidence>
<sequence>MIEVEYSVYKFKFLTDVHLGTGLLNDSAMTFHADTLFSALYMEAMRLGRENELLSAVEQGRLLFSDAFPFVGDTYLIPKPLLYVEGDGSQTYSEKRTVRKMQFLPVEKLEEYLSGNLNLENNPMEDFGVSYQRVLASVRLYEEAGEKADTLPYHVGTYRFSDHCGLYIITAAESLKEKMLMEELLEALSYTGIGGKRSEGLGKFEFCFGKKTEKLMELLQKKSGNSHMLLSVALPEDQELDHALQNAVYQMEKRSGFVASETYAEEFRKKRDLYVFSAGSCFKNTFKGGVFDVSQGGKHPVYRYAKALFLEV</sequence>
<name>A0AAE3DIW8_9FIRM</name>
<comment type="similarity">
    <text evidence="1">Belongs to the CRISPR-associated Csm4 family.</text>
</comment>
<evidence type="ECO:0000256" key="4">
    <source>
        <dbReference type="ARBA" id="ARBA00023118"/>
    </source>
</evidence>
<feature type="domain" description="Csm4 C-terminal" evidence="6">
    <location>
        <begin position="223"/>
        <end position="312"/>
    </location>
</feature>
<evidence type="ECO:0000256" key="2">
    <source>
        <dbReference type="ARBA" id="ARBA00016109"/>
    </source>
</evidence>
<keyword evidence="3" id="KW-0694">RNA-binding</keyword>
<dbReference type="RefSeq" id="WP_308450408.1">
    <property type="nucleotide sequence ID" value="NZ_JAJEPU010000002.1"/>
</dbReference>
<keyword evidence="4" id="KW-0051">Antiviral defense</keyword>
<dbReference type="GO" id="GO:0003723">
    <property type="term" value="F:RNA binding"/>
    <property type="evidence" value="ECO:0007669"/>
    <property type="project" value="UniProtKB-KW"/>
</dbReference>
<feature type="domain" description="CRISPR type III-associated protein" evidence="5">
    <location>
        <begin position="10"/>
        <end position="205"/>
    </location>
</feature>
<dbReference type="Pfam" id="PF17953">
    <property type="entry name" value="Csm4_C"/>
    <property type="match status" value="1"/>
</dbReference>
<dbReference type="InterPro" id="IPR005510">
    <property type="entry name" value="Csm4"/>
</dbReference>
<dbReference type="Pfam" id="PF03787">
    <property type="entry name" value="RAMPs"/>
    <property type="match status" value="1"/>
</dbReference>
<proteinExistence type="inferred from homology"/>
<keyword evidence="8" id="KW-1185">Reference proteome</keyword>
<evidence type="ECO:0000259" key="6">
    <source>
        <dbReference type="Pfam" id="PF17953"/>
    </source>
</evidence>
<dbReference type="InterPro" id="IPR040932">
    <property type="entry name" value="Csm4_C"/>
</dbReference>
<dbReference type="GO" id="GO:0051607">
    <property type="term" value="P:defense response to virus"/>
    <property type="evidence" value="ECO:0007669"/>
    <property type="project" value="UniProtKB-KW"/>
</dbReference>
<dbReference type="AlphaFoldDB" id="A0AAE3DIW8"/>
<gene>
    <name evidence="7" type="primary">csm4</name>
    <name evidence="7" type="ORF">LKD32_01545</name>
</gene>